<keyword evidence="2" id="KW-0808">Transferase</keyword>
<evidence type="ECO:0000259" key="5">
    <source>
        <dbReference type="Pfam" id="PF13657"/>
    </source>
</evidence>
<dbReference type="Pfam" id="PF13657">
    <property type="entry name" value="Couple_hipA"/>
    <property type="match status" value="1"/>
</dbReference>
<dbReference type="PANTHER" id="PTHR37419:SF1">
    <property type="entry name" value="SERINE_THREONINE-PROTEIN KINASE TOXIN HIPA"/>
    <property type="match status" value="1"/>
</dbReference>
<evidence type="ECO:0000259" key="4">
    <source>
        <dbReference type="Pfam" id="PF07804"/>
    </source>
</evidence>
<dbReference type="Proteomes" id="UP001500929">
    <property type="component" value="Unassembled WGS sequence"/>
</dbReference>
<evidence type="ECO:0000313" key="6">
    <source>
        <dbReference type="EMBL" id="GAA2240750.1"/>
    </source>
</evidence>
<dbReference type="Gene3D" id="1.10.1070.20">
    <property type="match status" value="1"/>
</dbReference>
<dbReference type="Pfam" id="PF07804">
    <property type="entry name" value="HipA_C"/>
    <property type="match status" value="1"/>
</dbReference>
<evidence type="ECO:0000256" key="3">
    <source>
        <dbReference type="ARBA" id="ARBA00022777"/>
    </source>
</evidence>
<dbReference type="EMBL" id="BAAAQY010000008">
    <property type="protein sequence ID" value="GAA2240750.1"/>
    <property type="molecule type" value="Genomic_DNA"/>
</dbReference>
<dbReference type="InterPro" id="IPR017508">
    <property type="entry name" value="HipA_N1"/>
</dbReference>
<reference evidence="6 7" key="1">
    <citation type="journal article" date="2019" name="Int. J. Syst. Evol. Microbiol.">
        <title>The Global Catalogue of Microorganisms (GCM) 10K type strain sequencing project: providing services to taxonomists for standard genome sequencing and annotation.</title>
        <authorList>
            <consortium name="The Broad Institute Genomics Platform"/>
            <consortium name="The Broad Institute Genome Sequencing Center for Infectious Disease"/>
            <person name="Wu L."/>
            <person name="Ma J."/>
        </authorList>
    </citation>
    <scope>NUCLEOTIDE SEQUENCE [LARGE SCALE GENOMIC DNA]</scope>
    <source>
        <strain evidence="6 7">JCM 16117</strain>
    </source>
</reference>
<dbReference type="NCBIfam" id="TIGR03071">
    <property type="entry name" value="couple_hipA"/>
    <property type="match status" value="1"/>
</dbReference>
<sequence>MLRCDVRSSRFEYDDEYLARPDSTPISLSMPLRPGTFPPDIVDPFLWGLLPDSSDTLQRWALLASPPADEHNPFTLLEHYGRDCAGAIQFIRPEEFDSAGESGPTQWLTDSDIGHQLRALRRDPNAWTFDDTGGRFSLAGAQAKFALLHDGDRWGRPQGATPTTHIVKPGIPEFRSSALNEHICLNLASAVGLPSARSSIREFDGEAAIVVERYDRIAGEKSIARIHQEDFCQALGVMPSQKYQDDGGPGLSRMAGAMRASQRSDQATRSITRVLLATAFNWLIGGTDAHAKNYSVLLRRGQVSLAPLYDIASITPYPRYDPLRVRLAQSVDGHYRMGEIGPREWQAQAIRLGLDPEYVTEEIRRLTDLVADRIDLVCSDEAAAAIDSEFLRELRRSLAERVERLRGRGSRG</sequence>
<feature type="domain" description="HipA-like C-terminal" evidence="4">
    <location>
        <begin position="136"/>
        <end position="370"/>
    </location>
</feature>
<keyword evidence="3" id="KW-0418">Kinase</keyword>
<accession>A0ABN3DSL2</accession>
<gene>
    <name evidence="6" type="ORF">GCM10009851_27670</name>
</gene>
<name>A0ABN3DSL2_9MICO</name>
<evidence type="ECO:0000256" key="1">
    <source>
        <dbReference type="ARBA" id="ARBA00010164"/>
    </source>
</evidence>
<dbReference type="InterPro" id="IPR052028">
    <property type="entry name" value="HipA_Ser/Thr_kinase"/>
</dbReference>
<comment type="similarity">
    <text evidence="1">Belongs to the HipA Ser/Thr kinase family.</text>
</comment>
<dbReference type="PANTHER" id="PTHR37419">
    <property type="entry name" value="SERINE/THREONINE-PROTEIN KINASE TOXIN HIPA"/>
    <property type="match status" value="1"/>
</dbReference>
<feature type="domain" description="HipA N-terminal subdomain 1" evidence="5">
    <location>
        <begin position="8"/>
        <end position="90"/>
    </location>
</feature>
<evidence type="ECO:0000313" key="7">
    <source>
        <dbReference type="Proteomes" id="UP001500929"/>
    </source>
</evidence>
<dbReference type="CDD" id="cd17808">
    <property type="entry name" value="HipA_Ec_like"/>
    <property type="match status" value="1"/>
</dbReference>
<dbReference type="InterPro" id="IPR012893">
    <property type="entry name" value="HipA-like_C"/>
</dbReference>
<proteinExistence type="inferred from homology"/>
<evidence type="ECO:0000256" key="2">
    <source>
        <dbReference type="ARBA" id="ARBA00022679"/>
    </source>
</evidence>
<keyword evidence="7" id="KW-1185">Reference proteome</keyword>
<comment type="caution">
    <text evidence="6">The sequence shown here is derived from an EMBL/GenBank/DDBJ whole genome shotgun (WGS) entry which is preliminary data.</text>
</comment>
<organism evidence="6 7">
    <name type="scientific">Herbiconiux moechotypicola</name>
    <dbReference type="NCBI Taxonomy" id="637393"/>
    <lineage>
        <taxon>Bacteria</taxon>
        <taxon>Bacillati</taxon>
        <taxon>Actinomycetota</taxon>
        <taxon>Actinomycetes</taxon>
        <taxon>Micrococcales</taxon>
        <taxon>Microbacteriaceae</taxon>
        <taxon>Herbiconiux</taxon>
    </lineage>
</organism>
<protein>
    <submittedName>
        <fullName evidence="6">Type II toxin-antitoxin system HipA family toxin</fullName>
    </submittedName>
</protein>